<reference evidence="2 3" key="1">
    <citation type="journal article" date="2011" name="J. Bacteriol.">
        <title>Complete genome sequence of the type strain Cupriavidus necator N-1.</title>
        <authorList>
            <person name="Poehlein A."/>
            <person name="Kusian B."/>
            <person name="Friedrich B."/>
            <person name="Daniel R."/>
            <person name="Bowien B."/>
        </authorList>
    </citation>
    <scope>NUCLEOTIDE SEQUENCE [LARGE SCALE GENOMIC DNA]</scope>
    <source>
        <strain evidence="3">ATCC 43291 / DSM 13513 / CCUG 52238 / LMG 8453 / N-1</strain>
        <plasmid evidence="2 3">pBB2</plasmid>
    </source>
</reference>
<protein>
    <submittedName>
        <fullName evidence="2">Uncharacterized protein</fullName>
    </submittedName>
</protein>
<dbReference type="AlphaFoldDB" id="F8GYP9"/>
<accession>F8GYP9</accession>
<evidence type="ECO:0000256" key="1">
    <source>
        <dbReference type="SAM" id="MobiDB-lite"/>
    </source>
</evidence>
<dbReference type="KEGG" id="cnc:CNE_BB2p01790"/>
<gene>
    <name evidence="2" type="ordered locus">CNE_BB2p01790</name>
</gene>
<evidence type="ECO:0000313" key="2">
    <source>
        <dbReference type="EMBL" id="AEI82990.1"/>
    </source>
</evidence>
<keyword evidence="2" id="KW-0614">Plasmid</keyword>
<name>F8GYP9_CUPNN</name>
<dbReference type="Proteomes" id="UP000006798">
    <property type="component" value="Plasmid pBB2"/>
</dbReference>
<organism evidence="2 3">
    <name type="scientific">Cupriavidus necator (strain ATCC 43291 / DSM 13513 / CCUG 52238 / LMG 8453 / N-1)</name>
    <name type="common">Ralstonia eutropha</name>
    <dbReference type="NCBI Taxonomy" id="1042878"/>
    <lineage>
        <taxon>Bacteria</taxon>
        <taxon>Pseudomonadati</taxon>
        <taxon>Pseudomonadota</taxon>
        <taxon>Betaproteobacteria</taxon>
        <taxon>Burkholderiales</taxon>
        <taxon>Burkholderiaceae</taxon>
        <taxon>Cupriavidus</taxon>
    </lineage>
</organism>
<sequence length="195" mass="22833">MSIVGGNQRIGFRWIQLLHAIEANKFWILKPLTITPHAIARCLQRVGTMDVPGILEPISLALGFAIPLMSVSHQEKWRQFAVPVREGLFLGDSGPDGWVIRTYISRKPYEHESGWDKYLNLFPEIPRWSPSDLRNISVSGRWMTEQLMAIRKERLIVDRVSRLAKQYERREDKQGEQWRKAKSQRDRDRRRQSDA</sequence>
<proteinExistence type="predicted"/>
<dbReference type="HOGENOM" id="CLU_1394298_0_0_4"/>
<evidence type="ECO:0000313" key="3">
    <source>
        <dbReference type="Proteomes" id="UP000006798"/>
    </source>
</evidence>
<feature type="region of interest" description="Disordered" evidence="1">
    <location>
        <begin position="166"/>
        <end position="195"/>
    </location>
</feature>
<geneLocation type="plasmid" evidence="2 3">
    <name>pBB2</name>
</geneLocation>
<dbReference type="EMBL" id="CP002880">
    <property type="protein sequence ID" value="AEI82990.1"/>
    <property type="molecule type" value="Genomic_DNA"/>
</dbReference>